<feature type="domain" description="N-acetyltransferase" evidence="1">
    <location>
        <begin position="20"/>
        <end position="166"/>
    </location>
</feature>
<dbReference type="PANTHER" id="PTHR43415">
    <property type="entry name" value="SPERMIDINE N(1)-ACETYLTRANSFERASE"/>
    <property type="match status" value="1"/>
</dbReference>
<sequence length="182" mass="21193">MMQGTNIALTEYREQDGLDFTLWQWDPTIMSGLSEDIYHPFQVKDWEEMFADTQSNENFAFVIRRQADDQAVGFITLSDVKVKNRNGELGLAIYDPESRGKGYAKEALQLMLAFCFDHIGLHKVRLSVHSFNKPAIALYEKIGFILEGTNRESIFHEGQWYPQYDYGLLQKEWRTLKEAQQL</sequence>
<organism evidence="2 3">
    <name type="scientific">Enterococcus diestrammenae</name>
    <dbReference type="NCBI Taxonomy" id="1155073"/>
    <lineage>
        <taxon>Bacteria</taxon>
        <taxon>Bacillati</taxon>
        <taxon>Bacillota</taxon>
        <taxon>Bacilli</taxon>
        <taxon>Lactobacillales</taxon>
        <taxon>Enterococcaceae</taxon>
        <taxon>Enterococcus</taxon>
    </lineage>
</organism>
<evidence type="ECO:0000313" key="2">
    <source>
        <dbReference type="EMBL" id="MEO1782605.1"/>
    </source>
</evidence>
<dbReference type="InterPro" id="IPR000182">
    <property type="entry name" value="GNAT_dom"/>
</dbReference>
<dbReference type="PANTHER" id="PTHR43415:SF3">
    <property type="entry name" value="GNAT-FAMILY ACETYLTRANSFERASE"/>
    <property type="match status" value="1"/>
</dbReference>
<comment type="caution">
    <text evidence="2">The sequence shown here is derived from an EMBL/GenBank/DDBJ whole genome shotgun (WGS) entry which is preliminary data.</text>
</comment>
<dbReference type="CDD" id="cd04301">
    <property type="entry name" value="NAT_SF"/>
    <property type="match status" value="1"/>
</dbReference>
<dbReference type="SUPFAM" id="SSF55729">
    <property type="entry name" value="Acyl-CoA N-acyltransferases (Nat)"/>
    <property type="match status" value="1"/>
</dbReference>
<dbReference type="RefSeq" id="WP_161869604.1">
    <property type="nucleotide sequence ID" value="NZ_JAQFAM010000007.1"/>
</dbReference>
<reference evidence="3" key="1">
    <citation type="submission" date="2016-06" db="EMBL/GenBank/DDBJ databases">
        <title>Four novel species of enterococci isolated from chicken manure.</title>
        <authorList>
            <person name="Van Tyne D."/>
        </authorList>
    </citation>
    <scope>NUCLEOTIDE SEQUENCE [LARGE SCALE GENOMIC DNA]</scope>
    <source>
        <strain evidence="3">JM9A</strain>
    </source>
</reference>
<gene>
    <name evidence="2" type="ORF">BAU18_002217</name>
</gene>
<accession>A0ABV0F3U3</accession>
<keyword evidence="3" id="KW-1185">Reference proteome</keyword>
<evidence type="ECO:0000259" key="1">
    <source>
        <dbReference type="PROSITE" id="PS51186"/>
    </source>
</evidence>
<proteinExistence type="predicted"/>
<dbReference type="Proteomes" id="UP001429357">
    <property type="component" value="Unassembled WGS sequence"/>
</dbReference>
<dbReference type="InterPro" id="IPR016181">
    <property type="entry name" value="Acyl_CoA_acyltransferase"/>
</dbReference>
<protein>
    <recommendedName>
        <fullName evidence="1">N-acetyltransferase domain-containing protein</fullName>
    </recommendedName>
</protein>
<reference evidence="2 3" key="2">
    <citation type="submission" date="2024-02" db="EMBL/GenBank/DDBJ databases">
        <title>The Genome Sequence of Enterococcus diestrammenae JM9A.</title>
        <authorList>
            <person name="Earl A."/>
            <person name="Manson A."/>
            <person name="Gilmore M."/>
            <person name="Sanders J."/>
            <person name="Shea T."/>
            <person name="Howe W."/>
            <person name="Livny J."/>
            <person name="Cuomo C."/>
            <person name="Neafsey D."/>
            <person name="Birren B."/>
        </authorList>
    </citation>
    <scope>NUCLEOTIDE SEQUENCE [LARGE SCALE GENOMIC DNA]</scope>
    <source>
        <strain evidence="2 3">JM9A</strain>
    </source>
</reference>
<dbReference type="Gene3D" id="3.40.630.30">
    <property type="match status" value="1"/>
</dbReference>
<dbReference type="EMBL" id="MAEI02000001">
    <property type="protein sequence ID" value="MEO1782605.1"/>
    <property type="molecule type" value="Genomic_DNA"/>
</dbReference>
<name>A0ABV0F3U3_9ENTE</name>
<evidence type="ECO:0000313" key="3">
    <source>
        <dbReference type="Proteomes" id="UP001429357"/>
    </source>
</evidence>
<dbReference type="Pfam" id="PF13302">
    <property type="entry name" value="Acetyltransf_3"/>
    <property type="match status" value="1"/>
</dbReference>
<dbReference type="PROSITE" id="PS51186">
    <property type="entry name" value="GNAT"/>
    <property type="match status" value="1"/>
</dbReference>